<accession>A0A1B3XTH9</accession>
<dbReference type="InterPro" id="IPR042070">
    <property type="entry name" value="PucR_C-HTH_sf"/>
</dbReference>
<dbReference type="Pfam" id="PF13185">
    <property type="entry name" value="GAF_2"/>
    <property type="match status" value="1"/>
</dbReference>
<dbReference type="InterPro" id="IPR051448">
    <property type="entry name" value="CdaR-like_regulators"/>
</dbReference>
<dbReference type="SUPFAM" id="SSF55781">
    <property type="entry name" value="GAF domain-like"/>
    <property type="match status" value="1"/>
</dbReference>
<dbReference type="Pfam" id="PF13556">
    <property type="entry name" value="HTH_30"/>
    <property type="match status" value="1"/>
</dbReference>
<dbReference type="AlphaFoldDB" id="A0A1B3XTH9"/>
<dbReference type="STRING" id="264697.ABE28_019315"/>
<sequence length="692" mass="78758">MEQRGSLMCRSDGTLTYHVWILDSTEDWVHLCGEPLTDNDKNPFSNEDAWPNSSCIESNDYVTCYHAHTGNQLFLFVTEAPDPTSVRACIHSGRTLTELESEHFVLQVRYMLLEQTIKRHWQENDAWLEGLHSLTSMLELNELLHNIMENALIAIPAVDSGFLMLYDAETQKLVPKASIGMGASIYDFKTNIGEGVGGKVFQGGIGRIYNREQAFAAISNIQANNMKSLMVSMEHTEENPNLMVMAVPVRMNKAKLGVMIVHQNNKKQKLTTDDLRRLQGFADQAAIAITNARLFSDLRETNDYLVKRNHIHDVFTRLSFKDSDLIMVAKTVEQMTNLPVSLFDLTKNEWYPHYTPLSRKLMDTDFLKKWEECVEALTVTTNETSIHLYPIVNDGVPIGYFVVELHRSLLPLDTVVLEQGSALVALKMVNTYSMTDMYYKQCYEFFNELLQYREPNQLASKSRDFGLSPDIPLFVTVLQLSGKAQVHKKRETHQRMLIAALHKELGSLDYLLFGFHDKVTIIMNASTESLQEVLIEKLNKVVTLWTNKDVPILRGGIGRPYTGLEHVARSSEEANKSLAYLLSRGTPGVISYQSIGINRLFLNQQTEDIEQFIQEVFAPLQSPKAKSSDLELTLKSYIAANRSISDTAERLHIHQNTLYHRIRKIEDALAVDLNDSNVWLKLLLAYHLSETY</sequence>
<dbReference type="Gene3D" id="3.30.450.40">
    <property type="match status" value="1"/>
</dbReference>
<dbReference type="OrthoDB" id="143422at2"/>
<dbReference type="KEGG" id="bmur:ABE28_019315"/>
<dbReference type="PANTHER" id="PTHR33744">
    <property type="entry name" value="CARBOHYDRATE DIACID REGULATOR"/>
    <property type="match status" value="1"/>
</dbReference>
<dbReference type="InterPro" id="IPR003018">
    <property type="entry name" value="GAF"/>
</dbReference>
<evidence type="ECO:0000256" key="1">
    <source>
        <dbReference type="ARBA" id="ARBA00006754"/>
    </source>
</evidence>
<evidence type="ECO:0000313" key="4">
    <source>
        <dbReference type="Proteomes" id="UP000077926"/>
    </source>
</evidence>
<reference evidence="3 4" key="1">
    <citation type="submission" date="2016-08" db="EMBL/GenBank/DDBJ databases">
        <title>Complete genome sequence of Bacillus muralis G25-68, a strain with toxicity to nematodes.</title>
        <authorList>
            <person name="Zheng Z."/>
        </authorList>
    </citation>
    <scope>NUCLEOTIDE SEQUENCE [LARGE SCALE GENOMIC DNA]</scope>
    <source>
        <strain evidence="3 4">G25-68</strain>
    </source>
</reference>
<protein>
    <recommendedName>
        <fullName evidence="2">GAF domain-containing protein</fullName>
    </recommendedName>
</protein>
<dbReference type="SMART" id="SM00065">
    <property type="entry name" value="GAF"/>
    <property type="match status" value="1"/>
</dbReference>
<dbReference type="RefSeq" id="WP_064465496.1">
    <property type="nucleotide sequence ID" value="NZ_CP017080.1"/>
</dbReference>
<dbReference type="Proteomes" id="UP000077926">
    <property type="component" value="Chromosome"/>
</dbReference>
<dbReference type="EMBL" id="CP017080">
    <property type="protein sequence ID" value="AOH56521.1"/>
    <property type="molecule type" value="Genomic_DNA"/>
</dbReference>
<keyword evidence="4" id="KW-1185">Reference proteome</keyword>
<feature type="domain" description="GAF" evidence="2">
    <location>
        <begin position="139"/>
        <end position="299"/>
    </location>
</feature>
<gene>
    <name evidence="3" type="ORF">ABE28_019315</name>
</gene>
<organism evidence="3 4">
    <name type="scientific">Peribacillus muralis</name>
    <dbReference type="NCBI Taxonomy" id="264697"/>
    <lineage>
        <taxon>Bacteria</taxon>
        <taxon>Bacillati</taxon>
        <taxon>Bacillota</taxon>
        <taxon>Bacilli</taxon>
        <taxon>Bacillales</taxon>
        <taxon>Bacillaceae</taxon>
        <taxon>Peribacillus</taxon>
    </lineage>
</organism>
<name>A0A1B3XTH9_9BACI</name>
<dbReference type="Pfam" id="PF17853">
    <property type="entry name" value="GGDEF_2"/>
    <property type="match status" value="1"/>
</dbReference>
<evidence type="ECO:0000259" key="2">
    <source>
        <dbReference type="SMART" id="SM00065"/>
    </source>
</evidence>
<comment type="similarity">
    <text evidence="1">Belongs to the CdaR family.</text>
</comment>
<dbReference type="PANTHER" id="PTHR33744:SF1">
    <property type="entry name" value="DNA-BINDING TRANSCRIPTIONAL ACTIVATOR ADER"/>
    <property type="match status" value="1"/>
</dbReference>
<dbReference type="InterPro" id="IPR029016">
    <property type="entry name" value="GAF-like_dom_sf"/>
</dbReference>
<dbReference type="InterPro" id="IPR041522">
    <property type="entry name" value="CdaR_GGDEF"/>
</dbReference>
<dbReference type="InterPro" id="IPR025736">
    <property type="entry name" value="PucR_C-HTH_dom"/>
</dbReference>
<proteinExistence type="inferred from homology"/>
<evidence type="ECO:0000313" key="3">
    <source>
        <dbReference type="EMBL" id="AOH56521.1"/>
    </source>
</evidence>
<dbReference type="Gene3D" id="1.10.10.2840">
    <property type="entry name" value="PucR C-terminal helix-turn-helix domain"/>
    <property type="match status" value="1"/>
</dbReference>